<feature type="transmembrane region" description="Helical" evidence="1">
    <location>
        <begin position="20"/>
        <end position="36"/>
    </location>
</feature>
<comment type="caution">
    <text evidence="2">The sequence shown here is derived from an EMBL/GenBank/DDBJ whole genome shotgun (WGS) entry which is preliminary data.</text>
</comment>
<evidence type="ECO:0000313" key="3">
    <source>
        <dbReference type="Proteomes" id="UP001501822"/>
    </source>
</evidence>
<organism evidence="2 3">
    <name type="scientific">Actinoallomurus spadix</name>
    <dbReference type="NCBI Taxonomy" id="79912"/>
    <lineage>
        <taxon>Bacteria</taxon>
        <taxon>Bacillati</taxon>
        <taxon>Actinomycetota</taxon>
        <taxon>Actinomycetes</taxon>
        <taxon>Streptosporangiales</taxon>
        <taxon>Thermomonosporaceae</taxon>
        <taxon>Actinoallomurus</taxon>
    </lineage>
</organism>
<name>A0ABN0XBH0_9ACTN</name>
<sequence length="332" mass="37587">MSRELEADSKIYFSPSLRKVLLSALLGAFAYVITNLTDQPQLWQITVSIFISGVLLVVQFVIEFDDRLKDVEHRQHSHHKVMEQLVDQGFRKISDATELFGLVEMSAVKTDSVTQLVRNSTRIDGATPELVQRFAQGEINRLSQLLLKLGDGSDVTYEGEDREWILGLARNAESFIYATSLTTVDAGGDGFDGGFWNSDLGQHYLELQREAIQQRNVTIKRLFILDRPTLSDDPDFQEMCVYQSYIGIEVRVLKPRAGPSQPPISMSDFILFDGVVSYETIPAVRVSDRTRPTIMHTRLVLESDRLKERTDRFADLWGMAVPFRADPNPELG</sequence>
<reference evidence="2 3" key="1">
    <citation type="journal article" date="2019" name="Int. J. Syst. Evol. Microbiol.">
        <title>The Global Catalogue of Microorganisms (GCM) 10K type strain sequencing project: providing services to taxonomists for standard genome sequencing and annotation.</title>
        <authorList>
            <consortium name="The Broad Institute Genomics Platform"/>
            <consortium name="The Broad Institute Genome Sequencing Center for Infectious Disease"/>
            <person name="Wu L."/>
            <person name="Ma J."/>
        </authorList>
    </citation>
    <scope>NUCLEOTIDE SEQUENCE [LARGE SCALE GENOMIC DNA]</scope>
    <source>
        <strain evidence="2 3">JCM 3146</strain>
    </source>
</reference>
<accession>A0ABN0XBH0</accession>
<keyword evidence="1" id="KW-1133">Transmembrane helix</keyword>
<evidence type="ECO:0000256" key="1">
    <source>
        <dbReference type="SAM" id="Phobius"/>
    </source>
</evidence>
<keyword evidence="3" id="KW-1185">Reference proteome</keyword>
<protein>
    <submittedName>
        <fullName evidence="2">Uncharacterized protein</fullName>
    </submittedName>
</protein>
<dbReference type="Proteomes" id="UP001501822">
    <property type="component" value="Unassembled WGS sequence"/>
</dbReference>
<keyword evidence="1" id="KW-0472">Membrane</keyword>
<proteinExistence type="predicted"/>
<gene>
    <name evidence="2" type="ORF">GCM10010151_57370</name>
</gene>
<evidence type="ECO:0000313" key="2">
    <source>
        <dbReference type="EMBL" id="GAA0360071.1"/>
    </source>
</evidence>
<feature type="transmembrane region" description="Helical" evidence="1">
    <location>
        <begin position="42"/>
        <end position="62"/>
    </location>
</feature>
<dbReference type="EMBL" id="BAAABM010000053">
    <property type="protein sequence ID" value="GAA0360071.1"/>
    <property type="molecule type" value="Genomic_DNA"/>
</dbReference>
<keyword evidence="1" id="KW-0812">Transmembrane</keyword>